<dbReference type="GO" id="GO:0004821">
    <property type="term" value="F:histidine-tRNA ligase activity"/>
    <property type="evidence" value="ECO:0007669"/>
    <property type="project" value="UniProtKB-UniRule"/>
</dbReference>
<evidence type="ECO:0000256" key="7">
    <source>
        <dbReference type="HAMAP-Rule" id="MF_00127"/>
    </source>
</evidence>
<dbReference type="HAMAP" id="MF_00127">
    <property type="entry name" value="His_tRNA_synth"/>
    <property type="match status" value="1"/>
</dbReference>
<evidence type="ECO:0000256" key="2">
    <source>
        <dbReference type="ARBA" id="ARBA00022490"/>
    </source>
</evidence>
<dbReference type="PIRSF" id="PIRSF001549">
    <property type="entry name" value="His-tRNA_synth"/>
    <property type="match status" value="1"/>
</dbReference>
<dbReference type="RefSeq" id="WP_002818447.1">
    <property type="nucleotide sequence ID" value="NZ_CP027431.1"/>
</dbReference>
<dbReference type="InterPro" id="IPR006195">
    <property type="entry name" value="aa-tRNA-synth_II"/>
</dbReference>
<keyword evidence="2 7" id="KW-0963">Cytoplasm</keyword>
<dbReference type="AlphaFoldDB" id="A0A6M5K5Q8"/>
<name>A0A6M5K5Q8_OENOE</name>
<dbReference type="NCBIfam" id="TIGR00442">
    <property type="entry name" value="hisS"/>
    <property type="match status" value="1"/>
</dbReference>
<dbReference type="Gene3D" id="3.30.930.10">
    <property type="entry name" value="Bira Bifunctional Protein, Domain 2"/>
    <property type="match status" value="1"/>
</dbReference>
<dbReference type="InterPro" id="IPR004516">
    <property type="entry name" value="HisRS/HisZ"/>
</dbReference>
<comment type="subcellular location">
    <subcellularLocation>
        <location evidence="7">Cytoplasm</location>
    </subcellularLocation>
</comment>
<dbReference type="PANTHER" id="PTHR43707:SF1">
    <property type="entry name" value="HISTIDINE--TRNA LIGASE, MITOCHONDRIAL-RELATED"/>
    <property type="match status" value="1"/>
</dbReference>
<dbReference type="EC" id="6.1.1.21" evidence="7"/>
<dbReference type="Proteomes" id="UP000181728">
    <property type="component" value="Unassembled WGS sequence"/>
</dbReference>
<keyword evidence="7" id="KW-0648">Protein biosynthesis</keyword>
<evidence type="ECO:0000256" key="1">
    <source>
        <dbReference type="ARBA" id="ARBA00008226"/>
    </source>
</evidence>
<organism evidence="10 11">
    <name type="scientific">Oenococcus oeni</name>
    <name type="common">Leuconostoc oenos</name>
    <dbReference type="NCBI Taxonomy" id="1247"/>
    <lineage>
        <taxon>Bacteria</taxon>
        <taxon>Bacillati</taxon>
        <taxon>Bacillota</taxon>
        <taxon>Bacilli</taxon>
        <taxon>Lactobacillales</taxon>
        <taxon>Lactobacillaceae</taxon>
        <taxon>Oenococcus</taxon>
    </lineage>
</organism>
<evidence type="ECO:0000259" key="9">
    <source>
        <dbReference type="PROSITE" id="PS50862"/>
    </source>
</evidence>
<evidence type="ECO:0000256" key="8">
    <source>
        <dbReference type="PIRSR" id="PIRSR001549-1"/>
    </source>
</evidence>
<dbReference type="InterPro" id="IPR045864">
    <property type="entry name" value="aa-tRNA-synth_II/BPL/LPL"/>
</dbReference>
<keyword evidence="5 7" id="KW-0030">Aminoacyl-tRNA synthetase</keyword>
<dbReference type="InterPro" id="IPR036621">
    <property type="entry name" value="Anticodon-bd_dom_sf"/>
</dbReference>
<dbReference type="OMA" id="CGGGNFK"/>
<protein>
    <recommendedName>
        <fullName evidence="7">Histidine--tRNA ligase</fullName>
        <ecNumber evidence="7">6.1.1.21</ecNumber>
    </recommendedName>
    <alternativeName>
        <fullName evidence="7">Histidyl-tRNA synthetase</fullName>
        <shortName evidence="7">HisRS</shortName>
    </alternativeName>
</protein>
<evidence type="ECO:0000256" key="3">
    <source>
        <dbReference type="ARBA" id="ARBA00022741"/>
    </source>
</evidence>
<reference evidence="10 11" key="1">
    <citation type="journal article" date="2016" name="BMC Genomics">
        <title>Consensus pan-genome assembly of the specialised wine bacterium Oenococcus oeni.</title>
        <authorList>
            <person name="Sternes P.R."/>
            <person name="Borneman A.R."/>
        </authorList>
    </citation>
    <scope>NUCLEOTIDE SEQUENCE [LARGE SCALE GENOMIC DNA]</scope>
    <source>
        <strain evidence="10 11">AWRIB661</strain>
    </source>
</reference>
<evidence type="ECO:0000256" key="6">
    <source>
        <dbReference type="ARBA" id="ARBA00047639"/>
    </source>
</evidence>
<comment type="similarity">
    <text evidence="1 7">Belongs to the class-II aminoacyl-tRNA synthetase family.</text>
</comment>
<feature type="binding site" evidence="8">
    <location>
        <begin position="85"/>
        <end position="87"/>
    </location>
    <ligand>
        <name>L-histidine</name>
        <dbReference type="ChEBI" id="CHEBI:57595"/>
    </ligand>
</feature>
<comment type="subunit">
    <text evidence="7">Homodimer.</text>
</comment>
<comment type="caution">
    <text evidence="10">The sequence shown here is derived from an EMBL/GenBank/DDBJ whole genome shotgun (WGS) entry which is preliminary data.</text>
</comment>
<dbReference type="PANTHER" id="PTHR43707">
    <property type="entry name" value="HISTIDYL-TRNA SYNTHETASE"/>
    <property type="match status" value="1"/>
</dbReference>
<evidence type="ECO:0000256" key="4">
    <source>
        <dbReference type="ARBA" id="ARBA00022840"/>
    </source>
</evidence>
<evidence type="ECO:0000313" key="10">
    <source>
        <dbReference type="EMBL" id="OIM21679.1"/>
    </source>
</evidence>
<dbReference type="PROSITE" id="PS50862">
    <property type="entry name" value="AA_TRNA_LIGASE_II"/>
    <property type="match status" value="1"/>
</dbReference>
<keyword evidence="7 10" id="KW-0436">Ligase</keyword>
<dbReference type="EMBL" id="MLOK01000027">
    <property type="protein sequence ID" value="OIM21679.1"/>
    <property type="molecule type" value="Genomic_DNA"/>
</dbReference>
<feature type="domain" description="Aminoacyl-transfer RNA synthetases class-II family profile" evidence="9">
    <location>
        <begin position="1"/>
        <end position="322"/>
    </location>
</feature>
<feature type="binding site" evidence="8">
    <location>
        <begin position="267"/>
        <end position="268"/>
    </location>
    <ligand>
        <name>L-histidine</name>
        <dbReference type="ChEBI" id="CHEBI:57595"/>
    </ligand>
</feature>
<dbReference type="Gene3D" id="3.40.50.800">
    <property type="entry name" value="Anticodon-binding domain"/>
    <property type="match status" value="1"/>
</dbReference>
<dbReference type="Pfam" id="PF13393">
    <property type="entry name" value="tRNA-synt_His"/>
    <property type="match status" value="1"/>
</dbReference>
<dbReference type="GO" id="GO:0005737">
    <property type="term" value="C:cytoplasm"/>
    <property type="evidence" value="ECO:0007669"/>
    <property type="project" value="UniProtKB-SubCell"/>
</dbReference>
<gene>
    <name evidence="7" type="primary">hisS</name>
    <name evidence="10" type="ORF">ATX59_02800</name>
</gene>
<evidence type="ECO:0000256" key="5">
    <source>
        <dbReference type="ARBA" id="ARBA00023146"/>
    </source>
</evidence>
<keyword evidence="3 7" id="KW-0547">Nucleotide-binding</keyword>
<dbReference type="CDD" id="cd00773">
    <property type="entry name" value="HisRS-like_core"/>
    <property type="match status" value="1"/>
</dbReference>
<dbReference type="Pfam" id="PF03129">
    <property type="entry name" value="HGTP_anticodon"/>
    <property type="match status" value="1"/>
</dbReference>
<keyword evidence="4 7" id="KW-0067">ATP-binding</keyword>
<dbReference type="GO" id="GO:0006427">
    <property type="term" value="P:histidyl-tRNA aminoacylation"/>
    <property type="evidence" value="ECO:0007669"/>
    <property type="project" value="UniProtKB-UniRule"/>
</dbReference>
<comment type="catalytic activity">
    <reaction evidence="6 7">
        <text>tRNA(His) + L-histidine + ATP = L-histidyl-tRNA(His) + AMP + diphosphate + H(+)</text>
        <dbReference type="Rhea" id="RHEA:17313"/>
        <dbReference type="Rhea" id="RHEA-COMP:9665"/>
        <dbReference type="Rhea" id="RHEA-COMP:9689"/>
        <dbReference type="ChEBI" id="CHEBI:15378"/>
        <dbReference type="ChEBI" id="CHEBI:30616"/>
        <dbReference type="ChEBI" id="CHEBI:33019"/>
        <dbReference type="ChEBI" id="CHEBI:57595"/>
        <dbReference type="ChEBI" id="CHEBI:78442"/>
        <dbReference type="ChEBI" id="CHEBI:78527"/>
        <dbReference type="ChEBI" id="CHEBI:456215"/>
        <dbReference type="EC" id="6.1.1.21"/>
    </reaction>
</comment>
<dbReference type="GO" id="GO:0016740">
    <property type="term" value="F:transferase activity"/>
    <property type="evidence" value="ECO:0007669"/>
    <property type="project" value="UniProtKB-ARBA"/>
</dbReference>
<dbReference type="InterPro" id="IPR041715">
    <property type="entry name" value="HisRS-like_core"/>
</dbReference>
<proteinExistence type="inferred from homology"/>
<evidence type="ECO:0000313" key="11">
    <source>
        <dbReference type="Proteomes" id="UP000181728"/>
    </source>
</evidence>
<dbReference type="InterPro" id="IPR015807">
    <property type="entry name" value="His-tRNA-ligase"/>
</dbReference>
<accession>A0A6M5K5Q8</accession>
<feature type="binding site" evidence="8">
    <location>
        <position position="263"/>
    </location>
    <ligand>
        <name>L-histidine</name>
        <dbReference type="ChEBI" id="CHEBI:57595"/>
    </ligand>
</feature>
<dbReference type="GeneID" id="75065411"/>
<dbReference type="GO" id="GO:0005524">
    <property type="term" value="F:ATP binding"/>
    <property type="evidence" value="ECO:0007669"/>
    <property type="project" value="UniProtKB-UniRule"/>
</dbReference>
<dbReference type="GO" id="GO:0140096">
    <property type="term" value="F:catalytic activity, acting on a protein"/>
    <property type="evidence" value="ECO:0007669"/>
    <property type="project" value="UniProtKB-ARBA"/>
</dbReference>
<feature type="binding site" evidence="8">
    <location>
        <position position="136"/>
    </location>
    <ligand>
        <name>L-histidine</name>
        <dbReference type="ChEBI" id="CHEBI:57595"/>
    </ligand>
</feature>
<feature type="binding site" evidence="8">
    <location>
        <position position="118"/>
    </location>
    <ligand>
        <name>L-histidine</name>
        <dbReference type="ChEBI" id="CHEBI:57595"/>
    </ligand>
</feature>
<sequence length="422" mass="48552">MSDKLFQKPKGTADLLPAVQAIWDKINRAAQEIFGRRYRFGRIDTPLFENYEIFARTSGDSSDVVSKEMYDFYDKGNRHLALRPEGTAGVVRAYVENKLYGPEYEKPVNLYYLESMFRYERPQAGRTREFHQLGVESFGSDSPFLDAQIIQMAIDFFQEFNLDNFIVKINSLGDEESRTNYRSALVDYLKQFEDRLSNDSKNRLKSNPLRILDSKDPKDQELLIDAPKILDYLNQESKDRFKKVTKALDDFDISYEIDNKLVRGLDYYNNTIFEIETRDPKLKSSATVCGGGRYSGMVEEFGGPETPAIGFGIGLERLITLVGQIEDQDHNDVYIVQTDKSVNEFANLLAKRLREKFHFGVLLDYTDRSMKSQLKSADRTKSRYSIVIGEEEVKNKKVTIKKMADGSQKKILLDKLTIGDFS</sequence>
<dbReference type="SUPFAM" id="SSF52954">
    <property type="entry name" value="Class II aaRS ABD-related"/>
    <property type="match status" value="1"/>
</dbReference>
<dbReference type="InterPro" id="IPR004154">
    <property type="entry name" value="Anticodon-bd"/>
</dbReference>
<feature type="binding site" evidence="8">
    <location>
        <position position="132"/>
    </location>
    <ligand>
        <name>L-histidine</name>
        <dbReference type="ChEBI" id="CHEBI:57595"/>
    </ligand>
</feature>
<dbReference type="SUPFAM" id="SSF55681">
    <property type="entry name" value="Class II aaRS and biotin synthetases"/>
    <property type="match status" value="1"/>
</dbReference>